<gene>
    <name evidence="2" type="ORF">Amon01_000371200</name>
</gene>
<feature type="region of interest" description="Disordered" evidence="1">
    <location>
        <begin position="1"/>
        <end position="98"/>
    </location>
</feature>
<feature type="compositionally biased region" description="Low complexity" evidence="1">
    <location>
        <begin position="700"/>
        <end position="715"/>
    </location>
</feature>
<feature type="compositionally biased region" description="Low complexity" evidence="1">
    <location>
        <begin position="58"/>
        <end position="74"/>
    </location>
</feature>
<dbReference type="EMBL" id="BSXU01001635">
    <property type="protein sequence ID" value="GMG29484.1"/>
    <property type="molecule type" value="Genomic_DNA"/>
</dbReference>
<dbReference type="Proteomes" id="UP001165063">
    <property type="component" value="Unassembled WGS sequence"/>
</dbReference>
<proteinExistence type="predicted"/>
<name>A0A9W7DF46_AMBMO</name>
<feature type="compositionally biased region" description="Pro residues" evidence="1">
    <location>
        <begin position="1"/>
        <end position="11"/>
    </location>
</feature>
<evidence type="ECO:0000313" key="2">
    <source>
        <dbReference type="EMBL" id="GMG29484.1"/>
    </source>
</evidence>
<evidence type="ECO:0000313" key="3">
    <source>
        <dbReference type="Proteomes" id="UP001165063"/>
    </source>
</evidence>
<feature type="region of interest" description="Disordered" evidence="1">
    <location>
        <begin position="686"/>
        <end position="721"/>
    </location>
</feature>
<sequence>MDSILTPPPSPSNKRTNQMNQSIKITTETQAQADTPPSTSSSRAPTPTNEELSNESATPTKTSPSNSRSTTPTPDIQINSKSTAAVLPPSATVDSTLSTKPAQIPTRFKNKPKFSDVTIRAFGTDYTLHKILITKALFFYDLLIGRDQSIGSLKNSNSLVVDDQGHSEALPSAYSELESEIDYYYSYRGSSTADAKSRKSPTVRYTGDVETVVTLGPNHYLINEIDENPNITKDSFELLLMRLYHHPDSQEELKIPNQMLITARFFGLRLIVENVVNKMLLGSGVLDPLVIVAFLADVNEITGFRDFDVHHYTSSDSSRGATAIELDLKSVDKFLSSCFLVQSDYAIQSKLVEYCKCFLLKNGWQMKLEHWDQVPISIMIELIGQNYFFVPTEYDRALFILHLIERRLKLGNVEEVTLLRDVLHDELIYSNLTVDQLAQLQRFKDESGLSYISNVSILNGLDTALLVANQIQAQGAYDAVVNYVPPNEYLPEYNYFTNPPLSKTVKHPKESRVYSLSQLENPNKQQQAHVSSSPLPEIQKTSIPPFRIAYEFDRLGHLKNKTGLRSKIIFHCGSYWTLSLVKTCSKLDPHKYKLQICCVRRSGADDEYHGDDEVKKDDGDVGKKAVKLNVKVDGKDGKKIDDNGGDHVHRGKELQKVQGWNVDRLVIAGYDAGFVAYDRCVWSDSDSDDNINSPSTNAKSTTPEDPSQTSTTPTPSKERYNLTPVCKYRDPRHNVQDYLNVYSIEGTQIRLLSSICLNHLENKYQDGLIWLDLLSNEELIELGDGDGSLKLCFVFGVV</sequence>
<dbReference type="AlphaFoldDB" id="A0A9W7DF46"/>
<protein>
    <submittedName>
        <fullName evidence="2">Unnamed protein product</fullName>
    </submittedName>
</protein>
<comment type="caution">
    <text evidence="2">The sequence shown here is derived from an EMBL/GenBank/DDBJ whole genome shotgun (WGS) entry which is preliminary data.</text>
</comment>
<keyword evidence="3" id="KW-1185">Reference proteome</keyword>
<organism evidence="2 3">
    <name type="scientific">Ambrosiozyma monospora</name>
    <name type="common">Yeast</name>
    <name type="synonym">Endomycopsis monosporus</name>
    <dbReference type="NCBI Taxonomy" id="43982"/>
    <lineage>
        <taxon>Eukaryota</taxon>
        <taxon>Fungi</taxon>
        <taxon>Dikarya</taxon>
        <taxon>Ascomycota</taxon>
        <taxon>Saccharomycotina</taxon>
        <taxon>Pichiomycetes</taxon>
        <taxon>Pichiales</taxon>
        <taxon>Pichiaceae</taxon>
        <taxon>Ambrosiozyma</taxon>
    </lineage>
</organism>
<reference evidence="2" key="1">
    <citation type="submission" date="2023-04" db="EMBL/GenBank/DDBJ databases">
        <title>Ambrosiozyma monospora NBRC 1965.</title>
        <authorList>
            <person name="Ichikawa N."/>
            <person name="Sato H."/>
            <person name="Tonouchi N."/>
        </authorList>
    </citation>
    <scope>NUCLEOTIDE SEQUENCE</scope>
    <source>
        <strain evidence="2">NBRC 1965</strain>
    </source>
</reference>
<dbReference type="PANTHER" id="PTHR47369">
    <property type="entry name" value="BTB/POZ DOMAIN-CONTAINING PROTEIN"/>
    <property type="match status" value="1"/>
</dbReference>
<dbReference type="OrthoDB" id="6359816at2759"/>
<evidence type="ECO:0000256" key="1">
    <source>
        <dbReference type="SAM" id="MobiDB-lite"/>
    </source>
</evidence>
<dbReference type="PANTHER" id="PTHR47369:SF1">
    <property type="entry name" value="BTB_POZ DOMAIN-CONTAINING PROTEIN"/>
    <property type="match status" value="1"/>
</dbReference>
<accession>A0A9W7DF46</accession>
<feature type="compositionally biased region" description="Low complexity" evidence="1">
    <location>
        <begin position="35"/>
        <end position="48"/>
    </location>
</feature>
<feature type="compositionally biased region" description="Polar residues" evidence="1">
    <location>
        <begin position="12"/>
        <end position="33"/>
    </location>
</feature>